<keyword evidence="15" id="KW-1185">Reference proteome</keyword>
<dbReference type="GO" id="GO:0015293">
    <property type="term" value="F:symporter activity"/>
    <property type="evidence" value="ECO:0007669"/>
    <property type="project" value="UniProtKB-KW"/>
</dbReference>
<dbReference type="InterPro" id="IPR038377">
    <property type="entry name" value="Na/Glc_symporter_sf"/>
</dbReference>
<keyword evidence="9" id="KW-0406">Ion transport</keyword>
<protein>
    <submittedName>
        <fullName evidence="14">Na+/solute symporter</fullName>
    </submittedName>
</protein>
<gene>
    <name evidence="14" type="ordered locus">Tagg_0251</name>
</gene>
<dbReference type="PANTHER" id="PTHR48086:SF3">
    <property type="entry name" value="SODIUM_PROLINE SYMPORTER"/>
    <property type="match status" value="1"/>
</dbReference>
<dbReference type="PROSITE" id="PS50283">
    <property type="entry name" value="NA_SOLUT_SYMP_3"/>
    <property type="match status" value="1"/>
</dbReference>
<dbReference type="GeneID" id="9165264"/>
<evidence type="ECO:0000256" key="11">
    <source>
        <dbReference type="ARBA" id="ARBA00023201"/>
    </source>
</evidence>
<dbReference type="GO" id="GO:0005886">
    <property type="term" value="C:plasma membrane"/>
    <property type="evidence" value="ECO:0007669"/>
    <property type="project" value="UniProtKB-SubCell"/>
</dbReference>
<evidence type="ECO:0000313" key="14">
    <source>
        <dbReference type="EMBL" id="ADG90531.1"/>
    </source>
</evidence>
<dbReference type="PANTHER" id="PTHR48086">
    <property type="entry name" value="SODIUM/PROLINE SYMPORTER-RELATED"/>
    <property type="match status" value="1"/>
</dbReference>
<name>D5U081_THEAM</name>
<dbReference type="InterPro" id="IPR050277">
    <property type="entry name" value="Sodium:Solute_Symporter"/>
</dbReference>
<dbReference type="GO" id="GO:0006814">
    <property type="term" value="P:sodium ion transport"/>
    <property type="evidence" value="ECO:0007669"/>
    <property type="project" value="UniProtKB-KW"/>
</dbReference>
<dbReference type="RefSeq" id="WP_013129124.1">
    <property type="nucleotide sequence ID" value="NC_014160.1"/>
</dbReference>
<evidence type="ECO:0000256" key="5">
    <source>
        <dbReference type="ARBA" id="ARBA00022692"/>
    </source>
</evidence>
<proteinExistence type="inferred from homology"/>
<evidence type="ECO:0000256" key="7">
    <source>
        <dbReference type="ARBA" id="ARBA00022989"/>
    </source>
</evidence>
<dbReference type="HOGENOM" id="CLU_018808_15_0_2"/>
<evidence type="ECO:0000256" key="4">
    <source>
        <dbReference type="ARBA" id="ARBA00022475"/>
    </source>
</evidence>
<reference key="3">
    <citation type="submission" date="2010-02" db="EMBL/GenBank/DDBJ databases">
        <title>Complete genome sequence of Thermosphaera aggregans type strain (M11TL).</title>
        <authorList>
            <consortium name="US DOE Joint Genome Institute (JGI-PGF)"/>
            <person name="Spring S."/>
            <person name="Lapidus A."/>
            <person name="Munk C."/>
            <person name="Schroeder M."/>
            <person name="Glavina Del Rio T."/>
            <person name="Tice H."/>
            <person name="Copeland A."/>
            <person name="Cheng J.-F."/>
            <person name="Lucas S."/>
            <person name="Chen F."/>
            <person name="Nolan M."/>
            <person name="Bruce D."/>
            <person name="Goodwin L."/>
            <person name="Pitluck S."/>
            <person name="Ivanova N."/>
            <person name="Mavromatis K."/>
            <person name="Ovchinnikova G."/>
            <person name="Pati A."/>
            <person name="Chen A."/>
            <person name="Palaniappan K."/>
            <person name="Land M."/>
            <person name="Hauser L."/>
            <person name="Chang Y.-J."/>
            <person name="Jeffries C.C."/>
            <person name="Brettin T."/>
            <person name="Detter J.C."/>
            <person name="Tapia R."/>
            <person name="Han C."/>
            <person name="Chain P."/>
            <person name="Heimerl T."/>
            <person name="Weik F."/>
            <person name="Goker M."/>
            <person name="Rachel R."/>
            <person name="Bristow J."/>
            <person name="Eisen J.A."/>
            <person name="Markowitz V."/>
            <person name="Hugenholtz P."/>
            <person name="Kyrpides N.C."/>
            <person name="Klenk H.-P."/>
        </authorList>
    </citation>
    <scope>NUCLEOTIDE SEQUENCE</scope>
    <source>
        <strain>DSM 11486</strain>
    </source>
</reference>
<evidence type="ECO:0000256" key="9">
    <source>
        <dbReference type="ARBA" id="ARBA00023065"/>
    </source>
</evidence>
<keyword evidence="11" id="KW-0739">Sodium transport</keyword>
<dbReference type="Gene3D" id="1.20.1730.10">
    <property type="entry name" value="Sodium/glucose cotransporter"/>
    <property type="match status" value="1"/>
</dbReference>
<comment type="similarity">
    <text evidence="2 12">Belongs to the sodium:solute symporter (SSF) (TC 2.A.21) family.</text>
</comment>
<dbReference type="Proteomes" id="UP000002376">
    <property type="component" value="Chromosome"/>
</dbReference>
<feature type="transmembrane region" description="Helical" evidence="13">
    <location>
        <begin position="388"/>
        <end position="406"/>
    </location>
</feature>
<keyword evidence="7 13" id="KW-1133">Transmembrane helix</keyword>
<dbReference type="OrthoDB" id="19182at2157"/>
<evidence type="ECO:0000256" key="13">
    <source>
        <dbReference type="SAM" id="Phobius"/>
    </source>
</evidence>
<evidence type="ECO:0000256" key="8">
    <source>
        <dbReference type="ARBA" id="ARBA00023053"/>
    </source>
</evidence>
<feature type="transmembrane region" description="Helical" evidence="13">
    <location>
        <begin position="225"/>
        <end position="247"/>
    </location>
</feature>
<sequence length="479" mass="51297">MNSIHLIALLIYFTVGTIIAYTSRRMGVKSASDYYVAGGRMGALLAAGTYAATTYSAFMMVGLVGLTYQTGVGALGFELIYLVSTVTVLSTLGFRIWKLAKTRKWISPSQMIGDLYGSKTLAVAVAFLYLFAMIPYTVAQIQGLGVVFQVSGLEYVHGVILGTLIILLWIVLAGIWSVATTDLYQGILMLAGGIIFLSWTISTLVQEADISKVLETLGAQGFLGLSSFWSPQVFLAYTIPWVFFAVTNPQVVSRLYVHKDANSYKRSVALFSAYGFLYTLIAISVGIIARMLAIGGFIPGDLPRDSVTLSLLKLMTPGLSAVVSVSIMAAAISTANSIVLAVSSSVFKDILNREEKSLRAAFAINLVLTLIASGLALLKLGYIVDLSVLTSVFLLPLAPVTVLGVWRHGKLSTASRIAAILAIITGGGIGFYGFVTYGAAKTFTMSYLYLPISAWILITSTTILALGILVDGLRLKNKK</sequence>
<evidence type="ECO:0000256" key="2">
    <source>
        <dbReference type="ARBA" id="ARBA00006434"/>
    </source>
</evidence>
<feature type="transmembrane region" description="Helical" evidence="13">
    <location>
        <begin position="186"/>
        <end position="205"/>
    </location>
</feature>
<evidence type="ECO:0000256" key="12">
    <source>
        <dbReference type="RuleBase" id="RU362091"/>
    </source>
</evidence>
<dbReference type="AlphaFoldDB" id="D5U081"/>
<dbReference type="eggNOG" id="arCOG01316">
    <property type="taxonomic scope" value="Archaea"/>
</dbReference>
<evidence type="ECO:0000313" key="15">
    <source>
        <dbReference type="Proteomes" id="UP000002376"/>
    </source>
</evidence>
<feature type="transmembrane region" description="Helical" evidence="13">
    <location>
        <begin position="44"/>
        <end position="67"/>
    </location>
</feature>
<reference evidence="15" key="2">
    <citation type="journal article" date="2010" name="Stand. Genomic Sci.">
        <title>Complete genome sequence of Thermosphaera aggregans type strain (M11TLT).</title>
        <authorList>
            <person name="Spring S."/>
            <person name="Rachel R."/>
            <person name="Lapidus A."/>
            <person name="Davenport K."/>
            <person name="Tice H."/>
            <person name="Copeland A."/>
            <person name="Cheng J.-F."/>
            <person name="Lucas S."/>
            <person name="Chen F."/>
            <person name="Nolan M."/>
            <person name="Bruce D."/>
            <person name="Goodwin L."/>
            <person name="Pitluck S."/>
            <person name="Ivanova N."/>
            <person name="Mavromatis K."/>
            <person name="Ovchinnikova G."/>
            <person name="Pati A."/>
            <person name="Chen A."/>
            <person name="Palaniappan K."/>
            <person name="Land M."/>
            <person name="Hauser L."/>
            <person name="Chang Y.-J."/>
            <person name="Jeffries C.C."/>
            <person name="Brettin T."/>
            <person name="Detter J.C."/>
            <person name="Tapia R."/>
            <person name="Han C."/>
            <person name="Heimerl T."/>
            <person name="Weikl F."/>
            <person name="Brambilla E."/>
            <person name="Goker M."/>
            <person name="Bristow J."/>
            <person name="Eisen J.A."/>
            <person name="Markowitz V."/>
            <person name="Hugenholtz P."/>
            <person name="Kyrpides N.C."/>
            <person name="Klenk H.-P."/>
        </authorList>
    </citation>
    <scope>NUCLEOTIDE SEQUENCE [LARGE SCALE GENOMIC DNA]</scope>
    <source>
        <strain evidence="15">DSM 11486 / M11TL</strain>
    </source>
</reference>
<keyword evidence="3" id="KW-0813">Transport</keyword>
<keyword evidence="4" id="KW-1003">Cell membrane</keyword>
<evidence type="ECO:0000256" key="3">
    <source>
        <dbReference type="ARBA" id="ARBA00022448"/>
    </source>
</evidence>
<feature type="transmembrane region" description="Helical" evidence="13">
    <location>
        <begin position="362"/>
        <end position="382"/>
    </location>
</feature>
<comment type="subcellular location">
    <subcellularLocation>
        <location evidence="1">Cell membrane</location>
        <topology evidence="1">Multi-pass membrane protein</topology>
    </subcellularLocation>
</comment>
<feature type="transmembrane region" description="Helical" evidence="13">
    <location>
        <begin position="79"/>
        <end position="100"/>
    </location>
</feature>
<dbReference type="EMBL" id="CP001939">
    <property type="protein sequence ID" value="ADG90531.1"/>
    <property type="molecule type" value="Genomic_DNA"/>
</dbReference>
<feature type="transmembrane region" description="Helical" evidence="13">
    <location>
        <begin position="418"/>
        <end position="440"/>
    </location>
</feature>
<reference evidence="14 15" key="1">
    <citation type="journal article" date="2010" name="Stand. Genomic Sci.">
        <title>Complete genome sequence of Thermosphaera aggregans type strain (M11TL).</title>
        <authorList>
            <person name="Spring S."/>
            <person name="Rachel R."/>
            <person name="Lapidus A."/>
            <person name="Davenport K."/>
            <person name="Tice H."/>
            <person name="Copeland A."/>
            <person name="Cheng J.F."/>
            <person name="Lucas S."/>
            <person name="Chen F."/>
            <person name="Nolan M."/>
            <person name="Bruce D."/>
            <person name="Goodwin L."/>
            <person name="Pitluck S."/>
            <person name="Ivanova N."/>
            <person name="Mavromatis K."/>
            <person name="Ovchinnikova G."/>
            <person name="Pati A."/>
            <person name="Chen A."/>
            <person name="Palaniappan K."/>
            <person name="Land M."/>
            <person name="Hauser L."/>
            <person name="Chang Y.J."/>
            <person name="Jeffries C.C."/>
            <person name="Brettin T."/>
            <person name="Detter J.C."/>
            <person name="Tapia R."/>
            <person name="Han C."/>
            <person name="Heimerl T."/>
            <person name="Weikl F."/>
            <person name="Brambilla E."/>
            <person name="Goker M."/>
            <person name="Bristow J."/>
            <person name="Eisen J.A."/>
            <person name="Markowitz V."/>
            <person name="Hugenholtz P."/>
            <person name="Kyrpides N.C."/>
            <person name="Klenk H.P."/>
        </authorList>
    </citation>
    <scope>NUCLEOTIDE SEQUENCE [LARGE SCALE GENOMIC DNA]</scope>
    <source>
        <strain evidence="15">DSM 11486 / M11TL</strain>
    </source>
</reference>
<dbReference type="CDD" id="cd10322">
    <property type="entry name" value="SLC5sbd"/>
    <property type="match status" value="1"/>
</dbReference>
<keyword evidence="6" id="KW-0769">Symport</keyword>
<feature type="transmembrane region" description="Helical" evidence="13">
    <location>
        <begin position="268"/>
        <end position="298"/>
    </location>
</feature>
<evidence type="ECO:0000256" key="6">
    <source>
        <dbReference type="ARBA" id="ARBA00022847"/>
    </source>
</evidence>
<feature type="transmembrane region" description="Helical" evidence="13">
    <location>
        <begin position="159"/>
        <end position="179"/>
    </location>
</feature>
<feature type="transmembrane region" description="Helical" evidence="13">
    <location>
        <begin position="121"/>
        <end position="139"/>
    </location>
</feature>
<dbReference type="KEGG" id="tag:Tagg_0251"/>
<keyword evidence="5 13" id="KW-0812">Transmembrane</keyword>
<evidence type="ECO:0000256" key="10">
    <source>
        <dbReference type="ARBA" id="ARBA00023136"/>
    </source>
</evidence>
<evidence type="ECO:0000256" key="1">
    <source>
        <dbReference type="ARBA" id="ARBA00004651"/>
    </source>
</evidence>
<dbReference type="InterPro" id="IPR001734">
    <property type="entry name" value="Na/solute_symporter"/>
</dbReference>
<feature type="transmembrane region" description="Helical" evidence="13">
    <location>
        <begin position="6"/>
        <end position="23"/>
    </location>
</feature>
<keyword evidence="10 13" id="KW-0472">Membrane</keyword>
<accession>D5U081</accession>
<keyword evidence="8" id="KW-0915">Sodium</keyword>
<dbReference type="Pfam" id="PF00474">
    <property type="entry name" value="SSF"/>
    <property type="match status" value="1"/>
</dbReference>
<feature type="transmembrane region" description="Helical" evidence="13">
    <location>
        <begin position="318"/>
        <end position="342"/>
    </location>
</feature>
<dbReference type="STRING" id="633148.Tagg_0251"/>
<organism evidence="14 15">
    <name type="scientific">Thermosphaera aggregans (strain DSM 11486 / M11TL)</name>
    <dbReference type="NCBI Taxonomy" id="633148"/>
    <lineage>
        <taxon>Archaea</taxon>
        <taxon>Thermoproteota</taxon>
        <taxon>Thermoprotei</taxon>
        <taxon>Desulfurococcales</taxon>
        <taxon>Desulfurococcaceae</taxon>
        <taxon>Thermosphaera</taxon>
    </lineage>
</organism>
<feature type="transmembrane region" description="Helical" evidence="13">
    <location>
        <begin position="452"/>
        <end position="473"/>
    </location>
</feature>